<name>A0A7W6ZUV1_9HYPH</name>
<proteinExistence type="predicted"/>
<gene>
    <name evidence="1" type="ORF">GGE60_003163</name>
</gene>
<dbReference type="GeneID" id="32528128"/>
<evidence type="ECO:0000313" key="2">
    <source>
        <dbReference type="Proteomes" id="UP000543836"/>
    </source>
</evidence>
<keyword evidence="2" id="KW-1185">Reference proteome</keyword>
<organism evidence="1 2">
    <name type="scientific">Rhizobium leucaenae</name>
    <dbReference type="NCBI Taxonomy" id="29450"/>
    <lineage>
        <taxon>Bacteria</taxon>
        <taxon>Pseudomonadati</taxon>
        <taxon>Pseudomonadota</taxon>
        <taxon>Alphaproteobacteria</taxon>
        <taxon>Hyphomicrobiales</taxon>
        <taxon>Rhizobiaceae</taxon>
        <taxon>Rhizobium/Agrobacterium group</taxon>
        <taxon>Rhizobium</taxon>
    </lineage>
</organism>
<evidence type="ECO:0000313" key="1">
    <source>
        <dbReference type="EMBL" id="MBB4569044.1"/>
    </source>
</evidence>
<protein>
    <submittedName>
        <fullName evidence="1">Uncharacterized protein</fullName>
    </submittedName>
</protein>
<accession>A0A7W6ZUV1</accession>
<dbReference type="EMBL" id="JACIIG010000007">
    <property type="protein sequence ID" value="MBB4569044.1"/>
    <property type="molecule type" value="Genomic_DNA"/>
</dbReference>
<comment type="caution">
    <text evidence="1">The sequence shown here is derived from an EMBL/GenBank/DDBJ whole genome shotgun (WGS) entry which is preliminary data.</text>
</comment>
<dbReference type="AlphaFoldDB" id="A0A7W6ZUV1"/>
<sequence length="249" mass="28246">MSLCYPEIIHAFPNWHEHDRFGLVIDETFGGIGATHLLQLATTAYYDVKASRRTTVTVYPEIYAFHIGRGYGAHAHYDFWPARREVILKTSDHREILDAINDRGITRLAVPDRPMRDVEHRPKEEDAAFDRIASAFVYNASGRVSDGDLAIAGNDKRTEHNPRQTLRPLAELSQNRISSATGRPIKEADDAFLHWIRERETDVTDDDRVRVQARRDALKIDGLVEETYRRVSVAEALKRLASAGRTGPS</sequence>
<dbReference type="OrthoDB" id="2588235at2"/>
<dbReference type="RefSeq" id="WP_028752292.1">
    <property type="nucleotide sequence ID" value="NZ_JACIIG010000007.1"/>
</dbReference>
<dbReference type="Proteomes" id="UP000543836">
    <property type="component" value="Unassembled WGS sequence"/>
</dbReference>
<reference evidence="1 2" key="1">
    <citation type="submission" date="2020-08" db="EMBL/GenBank/DDBJ databases">
        <title>Genomic Encyclopedia of Type Strains, Phase IV (KMG-V): Genome sequencing to study the core and pangenomes of soil and plant-associated prokaryotes.</title>
        <authorList>
            <person name="Whitman W."/>
        </authorList>
    </citation>
    <scope>NUCLEOTIDE SEQUENCE [LARGE SCALE GENOMIC DNA]</scope>
    <source>
        <strain evidence="1 2">SEMIA 492</strain>
    </source>
</reference>